<accession>A0A177E509</accession>
<dbReference type="InterPro" id="IPR000825">
    <property type="entry name" value="SUF_FeS_clus_asmbl_SufBD_core"/>
</dbReference>
<dbReference type="PANTHER" id="PTHR30508:SF1">
    <property type="entry name" value="UPF0051 PROTEIN ABCI8, CHLOROPLASTIC-RELATED"/>
    <property type="match status" value="1"/>
</dbReference>
<dbReference type="EMBL" id="LSFI01000043">
    <property type="protein sequence ID" value="OAG27053.1"/>
    <property type="molecule type" value="Genomic_DNA"/>
</dbReference>
<evidence type="ECO:0000313" key="3">
    <source>
        <dbReference type="EMBL" id="OAG27053.1"/>
    </source>
</evidence>
<dbReference type="RefSeq" id="WP_068543064.1">
    <property type="nucleotide sequence ID" value="NZ_LSFI01000043.1"/>
</dbReference>
<name>A0A177E509_9BACT</name>
<dbReference type="InterPro" id="IPR037284">
    <property type="entry name" value="SUF_FeS_clus_asmbl_SufBD_sf"/>
</dbReference>
<protein>
    <recommendedName>
        <fullName evidence="2">SUF system FeS cluster assembly SufBD core domain-containing protein</fullName>
    </recommendedName>
</protein>
<comment type="similarity">
    <text evidence="1">Belongs to the iron-sulfur cluster assembly SufBD family.</text>
</comment>
<evidence type="ECO:0000313" key="4">
    <source>
        <dbReference type="Proteomes" id="UP000076964"/>
    </source>
</evidence>
<evidence type="ECO:0000256" key="1">
    <source>
        <dbReference type="ARBA" id="ARBA00043967"/>
    </source>
</evidence>
<dbReference type="AlphaFoldDB" id="A0A177E509"/>
<keyword evidence="4" id="KW-1185">Reference proteome</keyword>
<feature type="domain" description="SUF system FeS cluster assembly SufBD core" evidence="2">
    <location>
        <begin position="138"/>
        <end position="366"/>
    </location>
</feature>
<dbReference type="InterPro" id="IPR055346">
    <property type="entry name" value="Fe-S_cluster_assembly_SufBD"/>
</dbReference>
<dbReference type="GO" id="GO:0016226">
    <property type="term" value="P:iron-sulfur cluster assembly"/>
    <property type="evidence" value="ECO:0007669"/>
    <property type="project" value="InterPro"/>
</dbReference>
<dbReference type="STRING" id="1795632.TH606_08905"/>
<evidence type="ECO:0000259" key="2">
    <source>
        <dbReference type="Pfam" id="PF01458"/>
    </source>
</evidence>
<proteinExistence type="inferred from homology"/>
<comment type="caution">
    <text evidence="3">The sequence shown here is derived from an EMBL/GenBank/DDBJ whole genome shotgun (WGS) entry which is preliminary data.</text>
</comment>
<dbReference type="Pfam" id="PF01458">
    <property type="entry name" value="SUFBD_core"/>
    <property type="match status" value="1"/>
</dbReference>
<organism evidence="3 4">
    <name type="scientific">Thermodesulfatator autotrophicus</name>
    <dbReference type="NCBI Taxonomy" id="1795632"/>
    <lineage>
        <taxon>Bacteria</taxon>
        <taxon>Pseudomonadati</taxon>
        <taxon>Thermodesulfobacteriota</taxon>
        <taxon>Thermodesulfobacteria</taxon>
        <taxon>Thermodesulfobacteriales</taxon>
        <taxon>Thermodesulfatatoraceae</taxon>
        <taxon>Thermodesulfatator</taxon>
    </lineage>
</organism>
<dbReference type="PANTHER" id="PTHR30508">
    <property type="entry name" value="FES CLUSTER ASSEMBLY PROTEIN SUF"/>
    <property type="match status" value="1"/>
</dbReference>
<dbReference type="OrthoDB" id="9803529at2"/>
<sequence length="393" mass="43735">MSEKNGNPVERLNLEEFIPAKKVTPPKSLDELSPEEIERLREVGIDIKAEDKLGLFVQADCGVVSCSCVPKGIELLPITEALKKYDWLRENYFWKAVPPDKDEFTKITAEDLDNGYFIRVMPGEKVIYPLQTCLYIRTDKVAQRVHNIVIVEEGAELHIITGCTTNPHVTSGLHIGVSEFYVKKNARFSYTMIHEWGENVHVRPRTGIWVEEGGVMISNYISLDKVGSVQSYPTCRLKGKGAVGQFTSIIAAPEGAHLDLGSRVVLEAPETRAEIISRTVCYGGEVIARGHLIGKAQEIKAHLECQGLMLTDKGYILAIPELEAHVANVDMSHEAAVGKIAREEIEYLMARGLDEEEATSLVVRGFLNVRIEGLPEELQAKIDKTIEEARKGM</sequence>
<dbReference type="SUPFAM" id="SSF101960">
    <property type="entry name" value="Stabilizer of iron transporter SufD"/>
    <property type="match status" value="1"/>
</dbReference>
<dbReference type="Proteomes" id="UP000076964">
    <property type="component" value="Unassembled WGS sequence"/>
</dbReference>
<gene>
    <name evidence="3" type="ORF">TH606_08905</name>
</gene>
<reference evidence="3 4" key="1">
    <citation type="submission" date="2016-02" db="EMBL/GenBank/DDBJ databases">
        <title>Draft genome sequence of Thermodesulfatator sp. S606.</title>
        <authorList>
            <person name="Lai Q."/>
            <person name="Cao J."/>
            <person name="Dupont S."/>
            <person name="Shao Z."/>
            <person name="Jebbar M."/>
            <person name="Alain K."/>
        </authorList>
    </citation>
    <scope>NUCLEOTIDE SEQUENCE [LARGE SCALE GENOMIC DNA]</scope>
    <source>
        <strain evidence="3 4">S606</strain>
    </source>
</reference>